<evidence type="ECO:0000313" key="5">
    <source>
        <dbReference type="Proteomes" id="UP000279972"/>
    </source>
</evidence>
<name>A0A3G6RLP4_CHRLC</name>
<dbReference type="Proteomes" id="UP000236262">
    <property type="component" value="Unassembled WGS sequence"/>
</dbReference>
<keyword evidence="5" id="KW-1185">Reference proteome</keyword>
<sequence length="208" mass="23043">MNLAIIGASAGVGFETLQQALKKGYYVKALSRTEPNYKDSEHLRHIKGSATNIKDVISLLEGTDAVLITVGSKKKKNITMFSEMATAVVHAANEINYANPILIISGFGVGESYSFASFFIRTVIKFFLKDQYRDKNLMENIFVNSDLNWEIIQPGILSNGNAKGHYRISTDLSQKMKVGKISRADLAGYMLKEAVDKSNIQEKVIITN</sequence>
<dbReference type="GO" id="GO:0042602">
    <property type="term" value="F:riboflavin reductase (NADPH) activity"/>
    <property type="evidence" value="ECO:0007669"/>
    <property type="project" value="TreeGrafter"/>
</dbReference>
<organism evidence="3 4">
    <name type="scientific">Chryseobacterium lactis</name>
    <dbReference type="NCBI Taxonomy" id="1241981"/>
    <lineage>
        <taxon>Bacteria</taxon>
        <taxon>Pseudomonadati</taxon>
        <taxon>Bacteroidota</taxon>
        <taxon>Flavobacteriia</taxon>
        <taxon>Flavobacteriales</taxon>
        <taxon>Weeksellaceae</taxon>
        <taxon>Chryseobacterium group</taxon>
        <taxon>Chryseobacterium</taxon>
    </lineage>
</organism>
<dbReference type="EMBL" id="PPEH01000003">
    <property type="protein sequence ID" value="PNW13930.1"/>
    <property type="molecule type" value="Genomic_DNA"/>
</dbReference>
<dbReference type="InterPro" id="IPR016040">
    <property type="entry name" value="NAD(P)-bd_dom"/>
</dbReference>
<dbReference type="RefSeq" id="WP_103290948.1">
    <property type="nucleotide sequence ID" value="NZ_CP033924.1"/>
</dbReference>
<gene>
    <name evidence="3" type="ORF">C1637_08660</name>
    <name evidence="2" type="ORF">EG342_11035</name>
</gene>
<evidence type="ECO:0000313" key="4">
    <source>
        <dbReference type="Proteomes" id="UP000236262"/>
    </source>
</evidence>
<dbReference type="InterPro" id="IPR036291">
    <property type="entry name" value="NAD(P)-bd_dom_sf"/>
</dbReference>
<reference evidence="3 4" key="1">
    <citation type="submission" date="2018-01" db="EMBL/GenBank/DDBJ databases">
        <title>Draft genome sequences of Chryseobacterium lactis NCTC11390, Chryseobacterium oncorhynchi 701B-08, and Chryseobacterium viscerum 687B-08.</title>
        <authorList>
            <person name="Jeong J.-J."/>
            <person name="Lee Y.J."/>
            <person name="Park B."/>
            <person name="Choi I.-G."/>
            <person name="Kim K.D."/>
        </authorList>
    </citation>
    <scope>NUCLEOTIDE SEQUENCE [LARGE SCALE GENOMIC DNA]</scope>
    <source>
        <strain evidence="3 4">NCTC11390</strain>
    </source>
</reference>
<dbReference type="PANTHER" id="PTHR43355">
    <property type="entry name" value="FLAVIN REDUCTASE (NADPH)"/>
    <property type="match status" value="1"/>
</dbReference>
<dbReference type="InterPro" id="IPR051606">
    <property type="entry name" value="Polyketide_Oxido-like"/>
</dbReference>
<dbReference type="GO" id="GO:0004074">
    <property type="term" value="F:biliverdin reductase [NAD(P)H] activity"/>
    <property type="evidence" value="ECO:0007669"/>
    <property type="project" value="TreeGrafter"/>
</dbReference>
<evidence type="ECO:0000259" key="1">
    <source>
        <dbReference type="Pfam" id="PF13460"/>
    </source>
</evidence>
<dbReference type="KEGG" id="clac:EG342_11035"/>
<evidence type="ECO:0000313" key="2">
    <source>
        <dbReference type="EMBL" id="AZA82394.1"/>
    </source>
</evidence>
<accession>A0A3G6RLP4</accession>
<reference evidence="2 5" key="2">
    <citation type="submission" date="2018-11" db="EMBL/GenBank/DDBJ databases">
        <title>Proposal to divide the Flavobacteriaceae and reorganize its genera based on Amino Acid Identity values calculated from whole genome sequences.</title>
        <authorList>
            <person name="Nicholson A.C."/>
            <person name="Gulvik C.A."/>
            <person name="Whitney A.M."/>
            <person name="Humrighouse B.W."/>
            <person name="Bell M."/>
            <person name="Holmes B."/>
            <person name="Steigerwalt A.G."/>
            <person name="Villarma A."/>
            <person name="Sheth M."/>
            <person name="Batra D."/>
            <person name="Pryor J."/>
            <person name="Bernardet J.-F."/>
            <person name="Hugo C."/>
            <person name="Kampfer P."/>
            <person name="Newman J."/>
            <person name="McQuiston J.R."/>
        </authorList>
    </citation>
    <scope>NUCLEOTIDE SEQUENCE [LARGE SCALE GENOMIC DNA]</scope>
    <source>
        <strain evidence="2 5">KC_1864</strain>
    </source>
</reference>
<dbReference type="SUPFAM" id="SSF51735">
    <property type="entry name" value="NAD(P)-binding Rossmann-fold domains"/>
    <property type="match status" value="1"/>
</dbReference>
<protein>
    <submittedName>
        <fullName evidence="3">Epimerase</fullName>
    </submittedName>
    <submittedName>
        <fullName evidence="2">NAD(P)-dependent oxidoreductase</fullName>
    </submittedName>
</protein>
<dbReference type="EMBL" id="CP033924">
    <property type="protein sequence ID" value="AZA82394.1"/>
    <property type="molecule type" value="Genomic_DNA"/>
</dbReference>
<dbReference type="Gene3D" id="3.40.50.720">
    <property type="entry name" value="NAD(P)-binding Rossmann-like Domain"/>
    <property type="match status" value="1"/>
</dbReference>
<feature type="domain" description="NAD(P)-binding" evidence="1">
    <location>
        <begin position="7"/>
        <end position="193"/>
    </location>
</feature>
<dbReference type="Proteomes" id="UP000279972">
    <property type="component" value="Chromosome"/>
</dbReference>
<dbReference type="OrthoDB" id="9803892at2"/>
<proteinExistence type="predicted"/>
<dbReference type="Pfam" id="PF13460">
    <property type="entry name" value="NAD_binding_10"/>
    <property type="match status" value="1"/>
</dbReference>
<evidence type="ECO:0000313" key="3">
    <source>
        <dbReference type="EMBL" id="PNW13930.1"/>
    </source>
</evidence>
<dbReference type="AlphaFoldDB" id="A0A3G6RLP4"/>
<dbReference type="PANTHER" id="PTHR43355:SF2">
    <property type="entry name" value="FLAVIN REDUCTASE (NADPH)"/>
    <property type="match status" value="1"/>
</dbReference>